<sequence>MSEKLDSPSVISSKASSKRVDAEADLAAKLEQAKSMQEIQAQAVKLTKLESEQKLHESQMMVEMKRKQAEIELKLEEERTKLGMMQVDMDVKAAATRVRTYNQIEDGVMREPSTDTFTAGTTLDATLYIPEHNC</sequence>
<comment type="caution">
    <text evidence="2">The sequence shown here is derived from an EMBL/GenBank/DDBJ whole genome shotgun (WGS) entry which is preliminary data.</text>
</comment>
<feature type="region of interest" description="Disordered" evidence="1">
    <location>
        <begin position="1"/>
        <end position="21"/>
    </location>
</feature>
<gene>
    <name evidence="2" type="ORF">M9458_056915</name>
</gene>
<dbReference type="AlphaFoldDB" id="A0ABD0MFL6"/>
<reference evidence="2 3" key="1">
    <citation type="submission" date="2024-05" db="EMBL/GenBank/DDBJ databases">
        <title>Genome sequencing and assembly of Indian major carp, Cirrhinus mrigala (Hamilton, 1822).</title>
        <authorList>
            <person name="Mohindra V."/>
            <person name="Chowdhury L.M."/>
            <person name="Lal K."/>
            <person name="Jena J.K."/>
        </authorList>
    </citation>
    <scope>NUCLEOTIDE SEQUENCE [LARGE SCALE GENOMIC DNA]</scope>
    <source>
        <strain evidence="2">CM1030</strain>
        <tissue evidence="2">Blood</tissue>
    </source>
</reference>
<name>A0ABD0MFL6_CIRMR</name>
<evidence type="ECO:0000313" key="3">
    <source>
        <dbReference type="Proteomes" id="UP001529510"/>
    </source>
</evidence>
<organism evidence="2 3">
    <name type="scientific">Cirrhinus mrigala</name>
    <name type="common">Mrigala</name>
    <dbReference type="NCBI Taxonomy" id="683832"/>
    <lineage>
        <taxon>Eukaryota</taxon>
        <taxon>Metazoa</taxon>
        <taxon>Chordata</taxon>
        <taxon>Craniata</taxon>
        <taxon>Vertebrata</taxon>
        <taxon>Euteleostomi</taxon>
        <taxon>Actinopterygii</taxon>
        <taxon>Neopterygii</taxon>
        <taxon>Teleostei</taxon>
        <taxon>Ostariophysi</taxon>
        <taxon>Cypriniformes</taxon>
        <taxon>Cyprinidae</taxon>
        <taxon>Labeoninae</taxon>
        <taxon>Labeonini</taxon>
        <taxon>Cirrhinus</taxon>
    </lineage>
</organism>
<dbReference type="EMBL" id="JAMKFB020000724">
    <property type="protein sequence ID" value="KAL0147772.1"/>
    <property type="molecule type" value="Genomic_DNA"/>
</dbReference>
<evidence type="ECO:0000256" key="1">
    <source>
        <dbReference type="SAM" id="MobiDB-lite"/>
    </source>
</evidence>
<accession>A0ABD0MFL6</accession>
<dbReference type="Proteomes" id="UP001529510">
    <property type="component" value="Unassembled WGS sequence"/>
</dbReference>
<protein>
    <submittedName>
        <fullName evidence="2">Uncharacterized protein</fullName>
    </submittedName>
</protein>
<keyword evidence="3" id="KW-1185">Reference proteome</keyword>
<proteinExistence type="predicted"/>
<evidence type="ECO:0000313" key="2">
    <source>
        <dbReference type="EMBL" id="KAL0147772.1"/>
    </source>
</evidence>